<dbReference type="Gene3D" id="3.40.50.450">
    <property type="match status" value="1"/>
</dbReference>
<gene>
    <name evidence="1" type="ORF">F5Z01DRAFT_617610</name>
</gene>
<reference evidence="1" key="1">
    <citation type="journal article" date="2021" name="IMA Fungus">
        <title>Genomic characterization of three marine fungi, including Emericellopsis atlantica sp. nov. with signatures of a generalist lifestyle and marine biomass degradation.</title>
        <authorList>
            <person name="Hagestad O.C."/>
            <person name="Hou L."/>
            <person name="Andersen J.H."/>
            <person name="Hansen E.H."/>
            <person name="Altermark B."/>
            <person name="Li C."/>
            <person name="Kuhnert E."/>
            <person name="Cox R.J."/>
            <person name="Crous P.W."/>
            <person name="Spatafora J.W."/>
            <person name="Lail K."/>
            <person name="Amirebrahimi M."/>
            <person name="Lipzen A."/>
            <person name="Pangilinan J."/>
            <person name="Andreopoulos W."/>
            <person name="Hayes R.D."/>
            <person name="Ng V."/>
            <person name="Grigoriev I.V."/>
            <person name="Jackson S.A."/>
            <person name="Sutton T.D.S."/>
            <person name="Dobson A.D.W."/>
            <person name="Rama T."/>
        </authorList>
    </citation>
    <scope>NUCLEOTIDE SEQUENCE</scope>
    <source>
        <strain evidence="1">TS7</strain>
    </source>
</reference>
<sequence length="164" mass="18366">MDASQHQVIYAPSSEAPRGIKSVFLAGTTSKVDETDWRENLSASLSDLPVTIYNPYRADWDSTWREDVTFAPFREQIEWELEKQDKADIIVVYFHPATQAPISLTEFGLCTRTPGKAIVVCPEGFWKRANVQIVCAKYAVEMVDSVEGLREAIVKRVSGHGSSL</sequence>
<dbReference type="InterPro" id="IPR039470">
    <property type="entry name" value="Nuc_deoxyri_tr2"/>
</dbReference>
<organism evidence="1 2">
    <name type="scientific">Emericellopsis atlantica</name>
    <dbReference type="NCBI Taxonomy" id="2614577"/>
    <lineage>
        <taxon>Eukaryota</taxon>
        <taxon>Fungi</taxon>
        <taxon>Dikarya</taxon>
        <taxon>Ascomycota</taxon>
        <taxon>Pezizomycotina</taxon>
        <taxon>Sordariomycetes</taxon>
        <taxon>Hypocreomycetidae</taxon>
        <taxon>Hypocreales</taxon>
        <taxon>Bionectriaceae</taxon>
        <taxon>Emericellopsis</taxon>
    </lineage>
</organism>
<comment type="caution">
    <text evidence="1">The sequence shown here is derived from an EMBL/GenBank/DDBJ whole genome shotgun (WGS) entry which is preliminary data.</text>
</comment>
<dbReference type="RefSeq" id="XP_046121252.1">
    <property type="nucleotide sequence ID" value="XM_046260988.1"/>
</dbReference>
<dbReference type="GeneID" id="70291891"/>
<evidence type="ECO:0000313" key="2">
    <source>
        <dbReference type="Proteomes" id="UP000887229"/>
    </source>
</evidence>
<name>A0A9P7ZTG7_9HYPO</name>
<dbReference type="OrthoDB" id="2893324at2759"/>
<accession>A0A9P7ZTG7</accession>
<dbReference type="EMBL" id="MU251246">
    <property type="protein sequence ID" value="KAG9257328.1"/>
    <property type="molecule type" value="Genomic_DNA"/>
</dbReference>
<evidence type="ECO:0008006" key="3">
    <source>
        <dbReference type="Google" id="ProtNLM"/>
    </source>
</evidence>
<keyword evidence="2" id="KW-1185">Reference proteome</keyword>
<dbReference type="Pfam" id="PF15891">
    <property type="entry name" value="Nuc_deoxyri_tr2"/>
    <property type="match status" value="1"/>
</dbReference>
<protein>
    <recommendedName>
        <fullName evidence="3">Nucleoside 2-deoxyribosyltransferase domain-containing protein</fullName>
    </recommendedName>
</protein>
<dbReference type="Proteomes" id="UP000887229">
    <property type="component" value="Unassembled WGS sequence"/>
</dbReference>
<proteinExistence type="predicted"/>
<evidence type="ECO:0000313" key="1">
    <source>
        <dbReference type="EMBL" id="KAG9257328.1"/>
    </source>
</evidence>
<dbReference type="AlphaFoldDB" id="A0A9P7ZTG7"/>